<dbReference type="EMBL" id="QJHK01000007">
    <property type="protein sequence ID" value="PXY40836.1"/>
    <property type="molecule type" value="Genomic_DNA"/>
</dbReference>
<dbReference type="AlphaFoldDB" id="A0A2V4BPA1"/>
<dbReference type="OrthoDB" id="1202966at2"/>
<reference evidence="1 2" key="1">
    <citation type="submission" date="2018-05" db="EMBL/GenBank/DDBJ databases">
        <title>Flavobacterium sp. strain IMCC34759, incomplete genome.</title>
        <authorList>
            <person name="Joung Y."/>
            <person name="Cho J."/>
        </authorList>
    </citation>
    <scope>NUCLEOTIDE SEQUENCE [LARGE SCALE GENOMIC DNA]</scope>
    <source>
        <strain evidence="1 2">IMCC34759</strain>
    </source>
</reference>
<gene>
    <name evidence="1" type="ORF">DMB65_09645</name>
</gene>
<proteinExistence type="predicted"/>
<dbReference type="Proteomes" id="UP000247903">
    <property type="component" value="Unassembled WGS sequence"/>
</dbReference>
<comment type="caution">
    <text evidence="1">The sequence shown here is derived from an EMBL/GenBank/DDBJ whole genome shotgun (WGS) entry which is preliminary data.</text>
</comment>
<evidence type="ECO:0008006" key="3">
    <source>
        <dbReference type="Google" id="ProtNLM"/>
    </source>
</evidence>
<evidence type="ECO:0000313" key="1">
    <source>
        <dbReference type="EMBL" id="PXY40836.1"/>
    </source>
</evidence>
<organism evidence="1 2">
    <name type="scientific">Flavobacterium cheongpyeongense</name>
    <dbReference type="NCBI Taxonomy" id="2212651"/>
    <lineage>
        <taxon>Bacteria</taxon>
        <taxon>Pseudomonadati</taxon>
        <taxon>Bacteroidota</taxon>
        <taxon>Flavobacteriia</taxon>
        <taxon>Flavobacteriales</taxon>
        <taxon>Flavobacteriaceae</taxon>
        <taxon>Flavobacterium</taxon>
    </lineage>
</organism>
<keyword evidence="2" id="KW-1185">Reference proteome</keyword>
<evidence type="ECO:0000313" key="2">
    <source>
        <dbReference type="Proteomes" id="UP000247903"/>
    </source>
</evidence>
<protein>
    <recommendedName>
        <fullName evidence="3">Prevent-host-death protein</fullName>
    </recommendedName>
</protein>
<accession>A0A2V4BPA1</accession>
<sequence>MSTLELKQELHQLINEGDEKFVKMFYEMAKAYSVQIKKDKMIAESEEDIKAGKIYSQIEVQKMIESWKE</sequence>
<dbReference type="RefSeq" id="WP_110306448.1">
    <property type="nucleotide sequence ID" value="NZ_QJHK01000007.1"/>
</dbReference>
<name>A0A2V4BPA1_9FLAO</name>